<dbReference type="InterPro" id="IPR031329">
    <property type="entry name" value="NEUT/ALK_ceramidase_N"/>
</dbReference>
<dbReference type="Proteomes" id="UP000749471">
    <property type="component" value="Unassembled WGS sequence"/>
</dbReference>
<dbReference type="Pfam" id="PF04734">
    <property type="entry name" value="Ceramidase_alk"/>
    <property type="match status" value="1"/>
</dbReference>
<comment type="catalytic activity">
    <reaction evidence="1">
        <text>an N-acylsphing-4-enine + H2O = sphing-4-enine + a fatty acid</text>
        <dbReference type="Rhea" id="RHEA:20856"/>
        <dbReference type="ChEBI" id="CHEBI:15377"/>
        <dbReference type="ChEBI" id="CHEBI:28868"/>
        <dbReference type="ChEBI" id="CHEBI:52639"/>
        <dbReference type="ChEBI" id="CHEBI:57756"/>
        <dbReference type="EC" id="3.5.1.23"/>
    </reaction>
</comment>
<reference evidence="4 5" key="1">
    <citation type="submission" date="2021-06" db="EMBL/GenBank/DDBJ databases">
        <authorList>
            <person name="Sun Q."/>
            <person name="Li D."/>
        </authorList>
    </citation>
    <scope>NUCLEOTIDE SEQUENCE [LARGE SCALE GENOMIC DNA]</scope>
    <source>
        <strain evidence="4 5">MSJ-40</strain>
    </source>
</reference>
<keyword evidence="5" id="KW-1185">Reference proteome</keyword>
<dbReference type="EMBL" id="JAHLPM010000001">
    <property type="protein sequence ID" value="MBU5436851.1"/>
    <property type="molecule type" value="Genomic_DNA"/>
</dbReference>
<comment type="similarity">
    <text evidence="1">Belongs to the neutral ceramidase family.</text>
</comment>
<keyword evidence="2" id="KW-0175">Coiled coil</keyword>
<evidence type="ECO:0000259" key="3">
    <source>
        <dbReference type="Pfam" id="PF04734"/>
    </source>
</evidence>
<evidence type="ECO:0000256" key="2">
    <source>
        <dbReference type="SAM" id="Coils"/>
    </source>
</evidence>
<keyword evidence="1" id="KW-0443">Lipid metabolism</keyword>
<keyword evidence="1" id="KW-0746">Sphingolipid metabolism</keyword>
<name>A0ABS6E2N7_9FIRM</name>
<proteinExistence type="inferred from homology"/>
<gene>
    <name evidence="4" type="ORF">KQI42_02455</name>
</gene>
<dbReference type="EC" id="3.5.1.23" evidence="1"/>
<dbReference type="PANTHER" id="PTHR12670:SF1">
    <property type="entry name" value="NEUTRAL CERAMIDASE"/>
    <property type="match status" value="1"/>
</dbReference>
<sequence length="429" mass="48337">MNNKLLAQVSSTAFDISKGVYMAGYADRKERSLGTHDNLHTKALTISNGDKTAIFITNDLLGVDKDIVEKVVSGIRNSINIPEKNIFICATHTHSGPDIILWDVGKQKSQDNLNKKVKEEVINRVIENAVNSTKNLESVKIKFGKSKSSEVASNRIDKELPLDDSMDIIYIEKENLIPLAIVVNYACHPTILGADNLYISADYPGVLQRLIEEHYNNKTQAMFINGACGNQSTRFTRKSQDFMEVERMGRILFEKVLEGILNLEEEKDFSVESVKEYFSFPKKALPTCEEAISQYNKAKKEKEKVLNNSKSTQQEIRIAITKYQGAVINLDLINTLDTLDFNLPIQVLKIGKIILVGLPIELFNEYGQIIKKKSKYKNTLIVGYTNGMLGYVYTPESYDKGDYEAWSSPFHKTTGDFIVENVLDLIGKL</sequence>
<accession>A0ABS6E2N7</accession>
<evidence type="ECO:0000256" key="1">
    <source>
        <dbReference type="RuleBase" id="RU366019"/>
    </source>
</evidence>
<protein>
    <recommendedName>
        <fullName evidence="1">Neutral ceramidase</fullName>
        <ecNumber evidence="1">3.5.1.23</ecNumber>
    </recommendedName>
</protein>
<dbReference type="RefSeq" id="WP_216516352.1">
    <property type="nucleotide sequence ID" value="NZ_JAHLPM010000001.1"/>
</dbReference>
<keyword evidence="1" id="KW-0378">Hydrolase</keyword>
<feature type="domain" description="Neutral/alkaline non-lysosomal ceramidase N-terminal" evidence="3">
    <location>
        <begin position="19"/>
        <end position="223"/>
    </location>
</feature>
<organism evidence="4 5">
    <name type="scientific">Tissierella simiarum</name>
    <dbReference type="NCBI Taxonomy" id="2841534"/>
    <lineage>
        <taxon>Bacteria</taxon>
        <taxon>Bacillati</taxon>
        <taxon>Bacillota</taxon>
        <taxon>Tissierellia</taxon>
        <taxon>Tissierellales</taxon>
        <taxon>Tissierellaceae</taxon>
        <taxon>Tissierella</taxon>
    </lineage>
</organism>
<evidence type="ECO:0000313" key="4">
    <source>
        <dbReference type="EMBL" id="MBU5436851.1"/>
    </source>
</evidence>
<dbReference type="PANTHER" id="PTHR12670">
    <property type="entry name" value="CERAMIDASE"/>
    <property type="match status" value="1"/>
</dbReference>
<dbReference type="InterPro" id="IPR006823">
    <property type="entry name" value="Ceramidase_alk"/>
</dbReference>
<comment type="caution">
    <text evidence="4">The sequence shown here is derived from an EMBL/GenBank/DDBJ whole genome shotgun (WGS) entry which is preliminary data.</text>
</comment>
<evidence type="ECO:0000313" key="5">
    <source>
        <dbReference type="Proteomes" id="UP000749471"/>
    </source>
</evidence>
<feature type="coiled-coil region" evidence="2">
    <location>
        <begin position="288"/>
        <end position="315"/>
    </location>
</feature>